<gene>
    <name evidence="1" type="ORF">M0G41_12090</name>
</gene>
<protein>
    <submittedName>
        <fullName evidence="1">Exo-alpha-sialidase</fullName>
    </submittedName>
</protein>
<accession>A0ABT0GIP5</accession>
<proteinExistence type="predicted"/>
<dbReference type="SUPFAM" id="SSF110296">
    <property type="entry name" value="Oligoxyloglucan reducing end-specific cellobiohydrolase"/>
    <property type="match status" value="1"/>
</dbReference>
<name>A0ABT0GIP5_9GAMM</name>
<dbReference type="EMBL" id="JALNMH010000009">
    <property type="protein sequence ID" value="MCK7594408.1"/>
    <property type="molecule type" value="Genomic_DNA"/>
</dbReference>
<dbReference type="RefSeq" id="WP_248209552.1">
    <property type="nucleotide sequence ID" value="NZ_JALNMH010000009.1"/>
</dbReference>
<dbReference type="PANTHER" id="PTHR43739">
    <property type="entry name" value="XYLOGLUCANASE (EUROFUNG)"/>
    <property type="match status" value="1"/>
</dbReference>
<dbReference type="CDD" id="cd15482">
    <property type="entry name" value="Sialidase_non-viral"/>
    <property type="match status" value="1"/>
</dbReference>
<dbReference type="Proteomes" id="UP001431449">
    <property type="component" value="Unassembled WGS sequence"/>
</dbReference>
<keyword evidence="2" id="KW-1185">Reference proteome</keyword>
<comment type="caution">
    <text evidence="1">The sequence shown here is derived from an EMBL/GenBank/DDBJ whole genome shotgun (WGS) entry which is preliminary data.</text>
</comment>
<sequence length="367" mass="40155">MSDRILVSTRKGLFELERRPAGWAIARHDFPGNNVSVSLSDPRDGRRYAALSLGHFGCKLQVSEDAGAHWRELSVPAYGPDDRVVTGDGKPPLPATLQLVWSLVAGAASQPGRLWAGTLPGGLFRSDDGGESWKLMRGLWDRSERNEWFGGGYDAPGIHSICLDPREPRCLRVAISCGGVWRSDDDGASWILQAQGLRAAFMPPERAYDGNIQDPHRMVQCAAAPDRLWIQHHNGVFRSDDGAASWVEIETASPSSFGFAVAVHPQDPDTCWLVPAVKDERRYPVDARFCVARTRDGGQSFEVLRKGLPEGPAYDLVYRHALAVDDSGCRLAMGSTTGGLWTSEDGGDSWTALDARLPPVHAVEFIR</sequence>
<dbReference type="InterPro" id="IPR015943">
    <property type="entry name" value="WD40/YVTN_repeat-like_dom_sf"/>
</dbReference>
<dbReference type="PANTHER" id="PTHR43739:SF5">
    <property type="entry name" value="EXO-ALPHA-SIALIDASE"/>
    <property type="match status" value="1"/>
</dbReference>
<evidence type="ECO:0000313" key="2">
    <source>
        <dbReference type="Proteomes" id="UP001431449"/>
    </source>
</evidence>
<evidence type="ECO:0000313" key="1">
    <source>
        <dbReference type="EMBL" id="MCK7594408.1"/>
    </source>
</evidence>
<organism evidence="1 2">
    <name type="scientific">Pseudomarimonas salicorniae</name>
    <dbReference type="NCBI Taxonomy" id="2933270"/>
    <lineage>
        <taxon>Bacteria</taxon>
        <taxon>Pseudomonadati</taxon>
        <taxon>Pseudomonadota</taxon>
        <taxon>Gammaproteobacteria</taxon>
        <taxon>Lysobacterales</taxon>
        <taxon>Lysobacteraceae</taxon>
        <taxon>Pseudomarimonas</taxon>
    </lineage>
</organism>
<dbReference type="Gene3D" id="2.130.10.10">
    <property type="entry name" value="YVTN repeat-like/Quinoprotein amine dehydrogenase"/>
    <property type="match status" value="1"/>
</dbReference>
<dbReference type="InterPro" id="IPR052025">
    <property type="entry name" value="Xyloglucanase_GH74"/>
</dbReference>
<reference evidence="1" key="1">
    <citation type="submission" date="2022-04" db="EMBL/GenBank/DDBJ databases">
        <title>Lysobacter sp. CAU 1642 isolated from sea sand.</title>
        <authorList>
            <person name="Kim W."/>
        </authorList>
    </citation>
    <scope>NUCLEOTIDE SEQUENCE</scope>
    <source>
        <strain evidence="1">CAU 1642</strain>
    </source>
</reference>